<dbReference type="InterPro" id="IPR009057">
    <property type="entry name" value="Homeodomain-like_sf"/>
</dbReference>
<organism evidence="2 3">
    <name type="scientific">Oceanobacillus caeni</name>
    <dbReference type="NCBI Taxonomy" id="405946"/>
    <lineage>
        <taxon>Bacteria</taxon>
        <taxon>Bacillati</taxon>
        <taxon>Bacillota</taxon>
        <taxon>Bacilli</taxon>
        <taxon>Bacillales</taxon>
        <taxon>Bacillaceae</taxon>
        <taxon>Oceanobacillus</taxon>
    </lineage>
</organism>
<evidence type="ECO:0000259" key="1">
    <source>
        <dbReference type="Pfam" id="PF13518"/>
    </source>
</evidence>
<keyword evidence="3" id="KW-1185">Reference proteome</keyword>
<protein>
    <recommendedName>
        <fullName evidence="1">Insertion element IS150 protein InsJ-like helix-turn-helix domain-containing protein</fullName>
    </recommendedName>
</protein>
<dbReference type="Gene3D" id="1.10.10.60">
    <property type="entry name" value="Homeodomain-like"/>
    <property type="match status" value="1"/>
</dbReference>
<gene>
    <name evidence="2" type="ORF">AFL42_17660</name>
</gene>
<feature type="domain" description="Insertion element IS150 protein InsJ-like helix-turn-helix" evidence="1">
    <location>
        <begin position="13"/>
        <end position="50"/>
    </location>
</feature>
<sequence>MARKNIEIFEDLKRKYVRMALETNKYTSTAKAAGVHPDTLRKWIKKYETEIRDQMEEEGVGLTSPEPTEKEYKKKYELAMKLLGEKELEVAVLKDALKKTNLR</sequence>
<dbReference type="EMBL" id="LGTK01000151">
    <property type="protein sequence ID" value="KPH67916.1"/>
    <property type="molecule type" value="Genomic_DNA"/>
</dbReference>
<comment type="caution">
    <text evidence="2">The sequence shown here is derived from an EMBL/GenBank/DDBJ whole genome shotgun (WGS) entry which is preliminary data.</text>
</comment>
<proteinExistence type="predicted"/>
<dbReference type="Proteomes" id="UP000037854">
    <property type="component" value="Unassembled WGS sequence"/>
</dbReference>
<evidence type="ECO:0000313" key="3">
    <source>
        <dbReference type="Proteomes" id="UP000037854"/>
    </source>
</evidence>
<name>A0ABR5MEZ0_9BACI</name>
<dbReference type="RefSeq" id="WP_060669376.1">
    <property type="nucleotide sequence ID" value="NZ_LGTK01000151.1"/>
</dbReference>
<reference evidence="2 3" key="1">
    <citation type="submission" date="2015-07" db="EMBL/GenBank/DDBJ databases">
        <title>High-quality draft genome sequence of Oceanobacillus caeni HM6, a bacillus isolated from a human feces.</title>
        <authorList>
            <person name="Kumar J."/>
            <person name="Verma M.K."/>
            <person name="Pandey R."/>
            <person name="Bhambi M."/>
            <person name="Chauhan N."/>
        </authorList>
    </citation>
    <scope>NUCLEOTIDE SEQUENCE [LARGE SCALE GENOMIC DNA]</scope>
    <source>
        <strain evidence="2 3">HM6</strain>
    </source>
</reference>
<accession>A0ABR5MEZ0</accession>
<dbReference type="InterPro" id="IPR055247">
    <property type="entry name" value="InsJ-like_HTH"/>
</dbReference>
<dbReference type="SUPFAM" id="SSF46689">
    <property type="entry name" value="Homeodomain-like"/>
    <property type="match status" value="1"/>
</dbReference>
<dbReference type="Pfam" id="PF13518">
    <property type="entry name" value="HTH_28"/>
    <property type="match status" value="1"/>
</dbReference>
<evidence type="ECO:0000313" key="2">
    <source>
        <dbReference type="EMBL" id="KPH67916.1"/>
    </source>
</evidence>